<dbReference type="InterPro" id="IPR057251">
    <property type="entry name" value="FP_C"/>
</dbReference>
<reference evidence="2 3" key="1">
    <citation type="submission" date="2024-06" db="EMBL/GenBank/DDBJ databases">
        <title>A chromosome-level genome assembly of beet webworm, Loxostege sticticalis.</title>
        <authorList>
            <person name="Zhang Y."/>
        </authorList>
    </citation>
    <scope>NUCLEOTIDE SEQUENCE [LARGE SCALE GENOMIC DNA]</scope>
    <source>
        <strain evidence="2">AQ028</strain>
        <tissue evidence="2">Male pupae</tissue>
    </source>
</reference>
<dbReference type="EMBL" id="JBEDNZ010000014">
    <property type="protein sequence ID" value="KAL0830135.1"/>
    <property type="molecule type" value="Genomic_DNA"/>
</dbReference>
<dbReference type="AlphaFoldDB" id="A0ABD0SWR6"/>
<feature type="domain" description="FP protein C-terminal" evidence="1">
    <location>
        <begin position="242"/>
        <end position="291"/>
    </location>
</feature>
<dbReference type="Proteomes" id="UP001549921">
    <property type="component" value="Unassembled WGS sequence"/>
</dbReference>
<evidence type="ECO:0000313" key="2">
    <source>
        <dbReference type="EMBL" id="KAL0830135.1"/>
    </source>
</evidence>
<accession>A0ABD0SWR6</accession>
<protein>
    <recommendedName>
        <fullName evidence="1">FP protein C-terminal domain-containing protein</fullName>
    </recommendedName>
</protein>
<organism evidence="2 3">
    <name type="scientific">Loxostege sticticalis</name>
    <name type="common">Beet webworm moth</name>
    <dbReference type="NCBI Taxonomy" id="481309"/>
    <lineage>
        <taxon>Eukaryota</taxon>
        <taxon>Metazoa</taxon>
        <taxon>Ecdysozoa</taxon>
        <taxon>Arthropoda</taxon>
        <taxon>Hexapoda</taxon>
        <taxon>Insecta</taxon>
        <taxon>Pterygota</taxon>
        <taxon>Neoptera</taxon>
        <taxon>Endopterygota</taxon>
        <taxon>Lepidoptera</taxon>
        <taxon>Glossata</taxon>
        <taxon>Ditrysia</taxon>
        <taxon>Pyraloidea</taxon>
        <taxon>Crambidae</taxon>
        <taxon>Pyraustinae</taxon>
        <taxon>Loxostege</taxon>
    </lineage>
</organism>
<comment type="caution">
    <text evidence="2">The sequence shown here is derived from an EMBL/GenBank/DDBJ whole genome shotgun (WGS) entry which is preliminary data.</text>
</comment>
<gene>
    <name evidence="2" type="ORF">ABMA28_003592</name>
</gene>
<dbReference type="Pfam" id="PF25298">
    <property type="entry name" value="Baculo_FP_2nd"/>
    <property type="match status" value="1"/>
</dbReference>
<evidence type="ECO:0000313" key="3">
    <source>
        <dbReference type="Proteomes" id="UP001549921"/>
    </source>
</evidence>
<evidence type="ECO:0000259" key="1">
    <source>
        <dbReference type="Pfam" id="PF25298"/>
    </source>
</evidence>
<sequence>MDNLNLTYSSAPDLHVCVDDQNLIDNITQRSGKRRRCECGASSEESKLDLFISTLSLWKQETDVKLLGIIESMNDIKKQNLELLASNAEIEKSIEYLSSKYDDICVQLHTQQERARDCDARIAKLDDATEEIERFSRSSSLEVRNLPIKQPLTQDDMVLTCNRIFQELSIEVSPPNIYDIRCLPSKNESKTILITLNSVILKNRIIKAYKDFNKTSPSGKLSSSVLGPEYPRQIIYIAENLTARARRLFYLARDFAKTETYRHCWTANGRVLLRKEDNARFVVITNESQLIALKSKN</sequence>
<name>A0ABD0SWR6_LOXSC</name>
<proteinExistence type="predicted"/>